<protein>
    <submittedName>
        <fullName evidence="3">T9SS type B sorting domain-containing protein</fullName>
    </submittedName>
</protein>
<reference evidence="3 4" key="1">
    <citation type="submission" date="2019-11" db="EMBL/GenBank/DDBJ databases">
        <authorList>
            <person name="Im W.T."/>
        </authorList>
    </citation>
    <scope>NUCLEOTIDE SEQUENCE [LARGE SCALE GENOMIC DNA]</scope>
    <source>
        <strain evidence="3 4">SB-02</strain>
    </source>
</reference>
<evidence type="ECO:0000256" key="1">
    <source>
        <dbReference type="SAM" id="SignalP"/>
    </source>
</evidence>
<keyword evidence="1" id="KW-0732">Signal</keyword>
<dbReference type="InterPro" id="IPR022409">
    <property type="entry name" value="PKD/Chitinase_dom"/>
</dbReference>
<dbReference type="SMART" id="SM00089">
    <property type="entry name" value="PKD"/>
    <property type="match status" value="2"/>
</dbReference>
<gene>
    <name evidence="3" type="ORF">GLV81_00625</name>
</gene>
<dbReference type="Gene3D" id="2.60.40.10">
    <property type="entry name" value="Immunoglobulins"/>
    <property type="match status" value="2"/>
</dbReference>
<evidence type="ECO:0000259" key="2">
    <source>
        <dbReference type="PROSITE" id="PS50093"/>
    </source>
</evidence>
<proteinExistence type="predicted"/>
<feature type="chain" id="PRO_5026013554" evidence="1">
    <location>
        <begin position="47"/>
        <end position="716"/>
    </location>
</feature>
<dbReference type="InterPro" id="IPR026341">
    <property type="entry name" value="T9SS_type_B"/>
</dbReference>
<accession>A0A6I6GEI7</accession>
<evidence type="ECO:0000313" key="4">
    <source>
        <dbReference type="Proteomes" id="UP000426027"/>
    </source>
</evidence>
<organism evidence="3 4">
    <name type="scientific">Phnomibacter ginsenosidimutans</name>
    <dbReference type="NCBI Taxonomy" id="2676868"/>
    <lineage>
        <taxon>Bacteria</taxon>
        <taxon>Pseudomonadati</taxon>
        <taxon>Bacteroidota</taxon>
        <taxon>Chitinophagia</taxon>
        <taxon>Chitinophagales</taxon>
        <taxon>Chitinophagaceae</taxon>
        <taxon>Phnomibacter</taxon>
    </lineage>
</organism>
<keyword evidence="4" id="KW-1185">Reference proteome</keyword>
<dbReference type="Pfam" id="PF13585">
    <property type="entry name" value="CHU_C"/>
    <property type="match status" value="1"/>
</dbReference>
<feature type="domain" description="PKD" evidence="2">
    <location>
        <begin position="438"/>
        <end position="504"/>
    </location>
</feature>
<dbReference type="NCBIfam" id="TIGR04131">
    <property type="entry name" value="Bac_Flav_CTERM"/>
    <property type="match status" value="1"/>
</dbReference>
<dbReference type="InterPro" id="IPR013783">
    <property type="entry name" value="Ig-like_fold"/>
</dbReference>
<dbReference type="EMBL" id="CP046566">
    <property type="protein sequence ID" value="QGW26805.1"/>
    <property type="molecule type" value="Genomic_DNA"/>
</dbReference>
<feature type="signal peptide" evidence="1">
    <location>
        <begin position="1"/>
        <end position="46"/>
    </location>
</feature>
<dbReference type="InterPro" id="IPR035986">
    <property type="entry name" value="PKD_dom_sf"/>
</dbReference>
<evidence type="ECO:0000313" key="3">
    <source>
        <dbReference type="EMBL" id="QGW26805.1"/>
    </source>
</evidence>
<dbReference type="KEGG" id="fls:GLV81_00625"/>
<dbReference type="Proteomes" id="UP000426027">
    <property type="component" value="Chromosome"/>
</dbReference>
<name>A0A6I6GEI7_9BACT</name>
<dbReference type="InterPro" id="IPR000601">
    <property type="entry name" value="PKD_dom"/>
</dbReference>
<dbReference type="AlphaFoldDB" id="A0A6I6GEI7"/>
<dbReference type="PROSITE" id="PS50093">
    <property type="entry name" value="PKD"/>
    <property type="match status" value="1"/>
</dbReference>
<sequence length="716" mass="77679">MKPTTNVDRSTSLKALYFYVIPNRRDMMKWLSILLLTLLGSTATWAQPVCNTPGQNPSTAFPVCGTSVFNQTSVNLCGGKTLPSPKCSTVPLSDVNPYWYKFTCFQSGKLSFMISPNSATSDYDWQLYDVTNRNPDEVYTNPGLVVAGNWSEFYGQTGTSPTANNLIECEGKVPQFSKEPDLIAGHDYLLLVSHWSNTQAGYKLEFSGGTAVITDTANLSMKELKVGCGGTQFYLKLSKKIRCSSIAANGSDWEFVNGNVTIVSAAGVGCSNGFDTDSLIITTSGTVPAGTFALRSKKGTDGNTVLDLCNNALPDSQTLVVNVLPAIPTVIDSISPVACMPAEIEVVLKDPVLCSSIAPNGSDFTITGPAAVSITGAQVTCTNNTSKVIRLQLAAPIRVGGTYTVAVKQGTDGNTLTTECNQQTVVGNSKTFTAYDTVSAVINVSISSSCLADTITYTNPGTNGINSWQWSVKDDTTTGTQSSFTMIYTSSGVKEVTLKVSNGVCSMTGIAVTDLAQIRLNAEFEYPNFACPGDSIRFVDKSTGPISTWQWDFGNGQRSAAQVPLAQLYNSATPLSTVSVRLIVGHINGCKDTVVHRIQVPNNCYIAVPTGFTPNGDGLNDYLYPLNAWKATDLHFRVYNRLGQLVFETRDWTRKWDGRFNSQPVPTGTYVWMLQYTDDKGKKYLPKAPRLLFDSTSFFQRKVTKPQRNVTAEKRW</sequence>
<dbReference type="SUPFAM" id="SSF49299">
    <property type="entry name" value="PKD domain"/>
    <property type="match status" value="2"/>
</dbReference>